<evidence type="ECO:0000313" key="1">
    <source>
        <dbReference type="EMBL" id="QIN94727.1"/>
    </source>
</evidence>
<dbReference type="EMBL" id="MT024872">
    <property type="protein sequence ID" value="QIN94727.1"/>
    <property type="molecule type" value="Genomic_DNA"/>
</dbReference>
<dbReference type="RefSeq" id="YP_010652483.1">
    <property type="nucleotide sequence ID" value="NC_070786.1"/>
</dbReference>
<sequence length="117" mass="13667">MSNYTVEQVRDAIRQWAAAGTDGWPYDEGDFYDEIMWAGKDKSVRLDALDEDAFHVDRVGGSEGEGDHMAVVFRIGDQLFEKTGYYNSWDSNDWEPDYYLEEVEPYEVTVTRYRTKK</sequence>
<name>A0A6G8R3E9_9CAUD</name>
<dbReference type="KEGG" id="vg:77928302"/>
<reference evidence="1 2" key="1">
    <citation type="submission" date="2020-02" db="EMBL/GenBank/DDBJ databases">
        <authorList>
            <person name="Yaqubi I.B."/>
            <person name="Almaguer A.N."/>
            <person name="Torres S.A."/>
            <person name="Nayek S."/>
            <person name="Bhuiyan S."/>
            <person name="Hughes L.E."/>
            <person name="Garlena R.A."/>
            <person name="Russell D.A."/>
            <person name="Pope W.H."/>
            <person name="Jacobs-Sera D."/>
            <person name="Hatfull G.F."/>
        </authorList>
    </citation>
    <scope>NUCLEOTIDE SEQUENCE [LARGE SCALE GENOMIC DNA]</scope>
</reference>
<evidence type="ECO:0000313" key="2">
    <source>
        <dbReference type="Proteomes" id="UP000503454"/>
    </source>
</evidence>
<gene>
    <name evidence="1" type="primary">203</name>
    <name evidence="1" type="ORF">SEA_MUNTAHA_203</name>
</gene>
<dbReference type="Proteomes" id="UP000503454">
    <property type="component" value="Segment"/>
</dbReference>
<keyword evidence="2" id="KW-1185">Reference proteome</keyword>
<protein>
    <submittedName>
        <fullName evidence="1">Uncharacterized protein</fullName>
    </submittedName>
</protein>
<dbReference type="GeneID" id="77928302"/>
<organism evidence="1 2">
    <name type="scientific">Streptomyces phage Muntaha</name>
    <dbReference type="NCBI Taxonomy" id="2713269"/>
    <lineage>
        <taxon>Viruses</taxon>
        <taxon>Duplodnaviria</taxon>
        <taxon>Heunggongvirae</taxon>
        <taxon>Uroviricota</taxon>
        <taxon>Caudoviricetes</taxon>
        <taxon>Stanwilliamsviridae</taxon>
        <taxon>Loccivirinae</taxon>
        <taxon>Wakandavirus</taxon>
        <taxon>Wakandavirus muntaha</taxon>
    </lineage>
</organism>
<proteinExistence type="predicted"/>
<accession>A0A6G8R3E9</accession>